<dbReference type="PANTHER" id="PTHR30069:SF29">
    <property type="entry name" value="HEMOGLOBIN AND HEMOGLOBIN-HAPTOGLOBIN-BINDING PROTEIN 1-RELATED"/>
    <property type="match status" value="1"/>
</dbReference>
<dbReference type="InterPro" id="IPR012910">
    <property type="entry name" value="Plug_dom"/>
</dbReference>
<evidence type="ECO:0000256" key="11">
    <source>
        <dbReference type="RuleBase" id="RU003357"/>
    </source>
</evidence>
<dbReference type="CDD" id="cd01347">
    <property type="entry name" value="ligand_gated_channel"/>
    <property type="match status" value="1"/>
</dbReference>
<evidence type="ECO:0000256" key="9">
    <source>
        <dbReference type="ARBA" id="ARBA00023237"/>
    </source>
</evidence>
<dbReference type="GO" id="GO:0044718">
    <property type="term" value="P:siderophore transmembrane transport"/>
    <property type="evidence" value="ECO:0007669"/>
    <property type="project" value="TreeGrafter"/>
</dbReference>
<dbReference type="InterPro" id="IPR037066">
    <property type="entry name" value="Plug_dom_sf"/>
</dbReference>
<keyword evidence="15" id="KW-1185">Reference proteome</keyword>
<dbReference type="PANTHER" id="PTHR30069">
    <property type="entry name" value="TONB-DEPENDENT OUTER MEMBRANE RECEPTOR"/>
    <property type="match status" value="1"/>
</dbReference>
<evidence type="ECO:0000256" key="1">
    <source>
        <dbReference type="ARBA" id="ARBA00004571"/>
    </source>
</evidence>
<comment type="similarity">
    <text evidence="10 11">Belongs to the TonB-dependent receptor family.</text>
</comment>
<dbReference type="Pfam" id="PF07715">
    <property type="entry name" value="Plug"/>
    <property type="match status" value="1"/>
</dbReference>
<organism evidence="14 15">
    <name type="scientific">Prosthecobacter fusiformis</name>
    <dbReference type="NCBI Taxonomy" id="48464"/>
    <lineage>
        <taxon>Bacteria</taxon>
        <taxon>Pseudomonadati</taxon>
        <taxon>Verrucomicrobiota</taxon>
        <taxon>Verrucomicrobiia</taxon>
        <taxon>Verrucomicrobiales</taxon>
        <taxon>Verrucomicrobiaceae</taxon>
        <taxon>Prosthecobacter</taxon>
    </lineage>
</organism>
<proteinExistence type="inferred from homology"/>
<evidence type="ECO:0000259" key="13">
    <source>
        <dbReference type="Pfam" id="PF07715"/>
    </source>
</evidence>
<feature type="domain" description="TonB-dependent receptor-like beta-barrel" evidence="12">
    <location>
        <begin position="241"/>
        <end position="697"/>
    </location>
</feature>
<keyword evidence="3 10" id="KW-1134">Transmembrane beta strand</keyword>
<dbReference type="SUPFAM" id="SSF56935">
    <property type="entry name" value="Porins"/>
    <property type="match status" value="1"/>
</dbReference>
<dbReference type="EMBL" id="SOCA01000003">
    <property type="protein sequence ID" value="TDU71288.1"/>
    <property type="molecule type" value="Genomic_DNA"/>
</dbReference>
<dbReference type="InterPro" id="IPR039426">
    <property type="entry name" value="TonB-dep_rcpt-like"/>
</dbReference>
<keyword evidence="8 14" id="KW-0675">Receptor</keyword>
<evidence type="ECO:0000256" key="8">
    <source>
        <dbReference type="ARBA" id="ARBA00023170"/>
    </source>
</evidence>
<evidence type="ECO:0000259" key="12">
    <source>
        <dbReference type="Pfam" id="PF00593"/>
    </source>
</evidence>
<keyword evidence="2 10" id="KW-0813">Transport</keyword>
<reference evidence="14 15" key="1">
    <citation type="submission" date="2019-03" db="EMBL/GenBank/DDBJ databases">
        <title>Genomic Encyclopedia of Archaeal and Bacterial Type Strains, Phase II (KMG-II): from individual species to whole genera.</title>
        <authorList>
            <person name="Goeker M."/>
        </authorList>
    </citation>
    <scope>NUCLEOTIDE SEQUENCE [LARGE SCALE GENOMIC DNA]</scope>
    <source>
        <strain evidence="14 15">ATCC 25309</strain>
    </source>
</reference>
<keyword evidence="4 10" id="KW-0812">Transmembrane</keyword>
<dbReference type="GO" id="GO:0009279">
    <property type="term" value="C:cell outer membrane"/>
    <property type="evidence" value="ECO:0007669"/>
    <property type="project" value="UniProtKB-SubCell"/>
</dbReference>
<comment type="subcellular location">
    <subcellularLocation>
        <location evidence="1 10">Cell outer membrane</location>
        <topology evidence="1 10">Multi-pass membrane protein</topology>
    </subcellularLocation>
</comment>
<dbReference type="PROSITE" id="PS52016">
    <property type="entry name" value="TONB_DEPENDENT_REC_3"/>
    <property type="match status" value="1"/>
</dbReference>
<dbReference type="Gene3D" id="2.40.170.20">
    <property type="entry name" value="TonB-dependent receptor, beta-barrel domain"/>
    <property type="match status" value="1"/>
</dbReference>
<comment type="caution">
    <text evidence="14">The sequence shown here is derived from an EMBL/GenBank/DDBJ whole genome shotgun (WGS) entry which is preliminary data.</text>
</comment>
<keyword evidence="6 11" id="KW-0798">TonB box</keyword>
<dbReference type="InterPro" id="IPR000531">
    <property type="entry name" value="Beta-barrel_TonB"/>
</dbReference>
<dbReference type="InterPro" id="IPR036942">
    <property type="entry name" value="Beta-barrel_TonB_sf"/>
</dbReference>
<sequence length="735" mass="80835">MALGFFYPGAVNRVCHVRRVHAHSPFSIFVKHSLSLTLLVAGALWCPIAYSQTTAPSATLPEVVVTADARPQSLTVPSVATVKKELSKIPGGVNVVDAEDYKRGRATTLKDALDYSPGVFVQPRFGAEESRISIRGSGIQRTFHGRGLKLMQDGSPLNLADGGFDMQAIEPLSAQYVEVFRGANALQYGSTTLGGAINFVSMTGYSASPAQMRFEAGSFDSFRAQISSGMVLGDADYYASFTHSSSDGYRDWSRQSNQRFFGNVGYQLNDEVETRFYVTYAKTDSQLPGALTRDQLESRPDQANAGSVALEQKRDFELLRIANKTTFGTGDNKLTVSSFWSWKDLDHPIFQVIDQLSNDFGVDVRYDSLADLAGHRNLFTLGLGAMYGLTQDNRFVNLGGERGLRTAENQHQSTNVDLYLQDTFYVTDSVALILGAQGSYAKRDFKEQRIFGADNTDVQEYWGFSPKLGVLWEVNPETQVFFNVSRSFEPPSFGELSSVGAAPGLVQLDAQRGTTIELGTRGRADRVSWDLAWYYSWLDNELLSLGIPGVSDTQTVNAGRTIHHGIEALVDIDILRGIVAPWQDASLGSGKQAGTEAVKGDRLFLRQVYLFSDFRFDGDGDFGNNELPGMPRHYYRAELLYEHPCGFYAGPNVEWVPQAYFVDLANSQKAGSYALLGFKLGYRTPKGLSFFIEGKNLTDETYAATTGVLKTANAGSAAYFPGDGRAVYAGIEWKW</sequence>
<evidence type="ECO:0000313" key="14">
    <source>
        <dbReference type="EMBL" id="TDU71288.1"/>
    </source>
</evidence>
<name>A0A4R7S1K0_9BACT</name>
<dbReference type="Gene3D" id="2.170.130.10">
    <property type="entry name" value="TonB-dependent receptor, plug domain"/>
    <property type="match status" value="1"/>
</dbReference>
<evidence type="ECO:0000313" key="15">
    <source>
        <dbReference type="Proteomes" id="UP000295662"/>
    </source>
</evidence>
<evidence type="ECO:0000256" key="5">
    <source>
        <dbReference type="ARBA" id="ARBA00022729"/>
    </source>
</evidence>
<accession>A0A4R7S1K0</accession>
<evidence type="ECO:0000256" key="7">
    <source>
        <dbReference type="ARBA" id="ARBA00023136"/>
    </source>
</evidence>
<dbReference type="Pfam" id="PF00593">
    <property type="entry name" value="TonB_dep_Rec_b-barrel"/>
    <property type="match status" value="1"/>
</dbReference>
<keyword evidence="7 10" id="KW-0472">Membrane</keyword>
<dbReference type="GO" id="GO:0015344">
    <property type="term" value="F:siderophore uptake transmembrane transporter activity"/>
    <property type="evidence" value="ECO:0007669"/>
    <property type="project" value="TreeGrafter"/>
</dbReference>
<evidence type="ECO:0000256" key="6">
    <source>
        <dbReference type="ARBA" id="ARBA00023077"/>
    </source>
</evidence>
<protein>
    <submittedName>
        <fullName evidence="14">Iron complex outermembrane receptor protein</fullName>
    </submittedName>
</protein>
<gene>
    <name evidence="14" type="ORF">EI77_02411</name>
</gene>
<evidence type="ECO:0000256" key="2">
    <source>
        <dbReference type="ARBA" id="ARBA00022448"/>
    </source>
</evidence>
<evidence type="ECO:0000256" key="4">
    <source>
        <dbReference type="ARBA" id="ARBA00022692"/>
    </source>
</evidence>
<evidence type="ECO:0000256" key="10">
    <source>
        <dbReference type="PROSITE-ProRule" id="PRU01360"/>
    </source>
</evidence>
<keyword evidence="9 10" id="KW-0998">Cell outer membrane</keyword>
<keyword evidence="5" id="KW-0732">Signal</keyword>
<dbReference type="OrthoDB" id="9760620at2"/>
<dbReference type="Proteomes" id="UP000295662">
    <property type="component" value="Unassembled WGS sequence"/>
</dbReference>
<feature type="domain" description="TonB-dependent receptor plug" evidence="13">
    <location>
        <begin position="86"/>
        <end position="196"/>
    </location>
</feature>
<evidence type="ECO:0000256" key="3">
    <source>
        <dbReference type="ARBA" id="ARBA00022452"/>
    </source>
</evidence>
<dbReference type="AlphaFoldDB" id="A0A4R7S1K0"/>